<dbReference type="Pfam" id="PF01597">
    <property type="entry name" value="GCV_H"/>
    <property type="match status" value="1"/>
</dbReference>
<dbReference type="AlphaFoldDB" id="A0A382RUG0"/>
<gene>
    <name evidence="2" type="ORF">METZ01_LOCUS353786</name>
</gene>
<sequence length="159" mass="17709">MASADTTLLFKRSQFATRLPLDCSYNPSHFWARQDKDGMWRVGFTKFATRMLGDMVDHDFEAKPGTAIEPGQILGWVEGFKAISDVYGFCSGAFVGVNSALQNNISLINKKPYADGWLYEARGTLDDKCVDAHGYAAILNQTIDKMLEQQEAQKSADIE</sequence>
<accession>A0A382RUG0</accession>
<proteinExistence type="predicted"/>
<dbReference type="SUPFAM" id="SSF51230">
    <property type="entry name" value="Single hybrid motif"/>
    <property type="match status" value="1"/>
</dbReference>
<evidence type="ECO:0000313" key="2">
    <source>
        <dbReference type="EMBL" id="SVD00932.1"/>
    </source>
</evidence>
<dbReference type="GO" id="GO:0019464">
    <property type="term" value="P:glycine decarboxylation via glycine cleavage system"/>
    <property type="evidence" value="ECO:0007669"/>
    <property type="project" value="InterPro"/>
</dbReference>
<organism evidence="2">
    <name type="scientific">marine metagenome</name>
    <dbReference type="NCBI Taxonomy" id="408172"/>
    <lineage>
        <taxon>unclassified sequences</taxon>
        <taxon>metagenomes</taxon>
        <taxon>ecological metagenomes</taxon>
    </lineage>
</organism>
<evidence type="ECO:0008006" key="3">
    <source>
        <dbReference type="Google" id="ProtNLM"/>
    </source>
</evidence>
<dbReference type="PANTHER" id="PTHR11715">
    <property type="entry name" value="GLYCINE CLEAVAGE SYSTEM H PROTEIN"/>
    <property type="match status" value="1"/>
</dbReference>
<keyword evidence="1" id="KW-0450">Lipoyl</keyword>
<dbReference type="InterPro" id="IPR003016">
    <property type="entry name" value="2-oxoA_DH_lipoyl-BS"/>
</dbReference>
<dbReference type="InterPro" id="IPR002930">
    <property type="entry name" value="GCV_H"/>
</dbReference>
<reference evidence="2" key="1">
    <citation type="submission" date="2018-05" db="EMBL/GenBank/DDBJ databases">
        <authorList>
            <person name="Lanie J.A."/>
            <person name="Ng W.-L."/>
            <person name="Kazmierczak K.M."/>
            <person name="Andrzejewski T.M."/>
            <person name="Davidsen T.M."/>
            <person name="Wayne K.J."/>
            <person name="Tettelin H."/>
            <person name="Glass J.I."/>
            <person name="Rusch D."/>
            <person name="Podicherti R."/>
            <person name="Tsui H.-C.T."/>
            <person name="Winkler M.E."/>
        </authorList>
    </citation>
    <scope>NUCLEOTIDE SEQUENCE</scope>
</reference>
<dbReference type="GO" id="GO:0005960">
    <property type="term" value="C:glycine cleavage complex"/>
    <property type="evidence" value="ECO:0007669"/>
    <property type="project" value="InterPro"/>
</dbReference>
<dbReference type="Gene3D" id="2.40.50.100">
    <property type="match status" value="1"/>
</dbReference>
<name>A0A382RUG0_9ZZZZ</name>
<dbReference type="EMBL" id="UINC01124052">
    <property type="protein sequence ID" value="SVD00932.1"/>
    <property type="molecule type" value="Genomic_DNA"/>
</dbReference>
<dbReference type="CDD" id="cd06848">
    <property type="entry name" value="GCS_H"/>
    <property type="match status" value="1"/>
</dbReference>
<evidence type="ECO:0000256" key="1">
    <source>
        <dbReference type="ARBA" id="ARBA00022823"/>
    </source>
</evidence>
<dbReference type="PROSITE" id="PS00189">
    <property type="entry name" value="LIPOYL"/>
    <property type="match status" value="1"/>
</dbReference>
<dbReference type="PANTHER" id="PTHR11715:SF3">
    <property type="entry name" value="GLYCINE CLEAVAGE SYSTEM H PROTEIN-RELATED"/>
    <property type="match status" value="1"/>
</dbReference>
<dbReference type="InterPro" id="IPR033753">
    <property type="entry name" value="GCV_H/Fam206"/>
</dbReference>
<dbReference type="GO" id="GO:0009249">
    <property type="term" value="P:protein lipoylation"/>
    <property type="evidence" value="ECO:0007669"/>
    <property type="project" value="TreeGrafter"/>
</dbReference>
<protein>
    <recommendedName>
        <fullName evidence="3">Lipoyl-binding domain-containing protein</fullName>
    </recommendedName>
</protein>
<dbReference type="InterPro" id="IPR011053">
    <property type="entry name" value="Single_hybrid_motif"/>
</dbReference>
<dbReference type="GO" id="GO:0005737">
    <property type="term" value="C:cytoplasm"/>
    <property type="evidence" value="ECO:0007669"/>
    <property type="project" value="TreeGrafter"/>
</dbReference>